<reference evidence="2 3" key="1">
    <citation type="submission" date="2018-10" db="EMBL/GenBank/DDBJ databases">
        <authorList>
            <person name="Li J."/>
        </authorList>
    </citation>
    <scope>NUCLEOTIDE SEQUENCE [LARGE SCALE GENOMIC DNA]</scope>
    <source>
        <strain evidence="2 3">IF 016277</strain>
    </source>
</reference>
<evidence type="ECO:0000313" key="3">
    <source>
        <dbReference type="Proteomes" id="UP000272503"/>
    </source>
</evidence>
<dbReference type="Pfam" id="PF12680">
    <property type="entry name" value="SnoaL_2"/>
    <property type="match status" value="1"/>
</dbReference>
<dbReference type="RefSeq" id="WP_121647088.1">
    <property type="nucleotide sequence ID" value="NZ_RCUX01000001.1"/>
</dbReference>
<dbReference type="Proteomes" id="UP000272503">
    <property type="component" value="Unassembled WGS sequence"/>
</dbReference>
<protein>
    <submittedName>
        <fullName evidence="2">Nuclear transport factor 2 family protein</fullName>
    </submittedName>
</protein>
<gene>
    <name evidence="2" type="ORF">D9V32_01300</name>
</gene>
<dbReference type="AlphaFoldDB" id="A0A3L7ABY1"/>
<sequence>MTTTLPEPIARFIATTNAADSAGFVDVFTDDALLDDWGRVFRGAGGIADWNRTDNIGVNAHFDLVDVQQAPSGEEWIVTLTVSGDGYNGTGPMRFQLAGDRISRLRITPN</sequence>
<dbReference type="Gene3D" id="3.10.450.50">
    <property type="match status" value="1"/>
</dbReference>
<dbReference type="InterPro" id="IPR032710">
    <property type="entry name" value="NTF2-like_dom_sf"/>
</dbReference>
<dbReference type="OrthoDB" id="8080938at2"/>
<comment type="caution">
    <text evidence="2">The sequence shown here is derived from an EMBL/GenBank/DDBJ whole genome shotgun (WGS) entry which is preliminary data.</text>
</comment>
<proteinExistence type="predicted"/>
<organism evidence="2 3">
    <name type="scientific">Mycetocola tolaasinivorans</name>
    <dbReference type="NCBI Taxonomy" id="76635"/>
    <lineage>
        <taxon>Bacteria</taxon>
        <taxon>Bacillati</taxon>
        <taxon>Actinomycetota</taxon>
        <taxon>Actinomycetes</taxon>
        <taxon>Micrococcales</taxon>
        <taxon>Microbacteriaceae</taxon>
        <taxon>Mycetocola</taxon>
    </lineage>
</organism>
<dbReference type="InterPro" id="IPR037401">
    <property type="entry name" value="SnoaL-like"/>
</dbReference>
<dbReference type="EMBL" id="RCUX01000001">
    <property type="protein sequence ID" value="RLP77996.1"/>
    <property type="molecule type" value="Genomic_DNA"/>
</dbReference>
<accession>A0A3L7ABY1</accession>
<feature type="domain" description="SnoaL-like" evidence="1">
    <location>
        <begin position="10"/>
        <end position="104"/>
    </location>
</feature>
<keyword evidence="3" id="KW-1185">Reference proteome</keyword>
<evidence type="ECO:0000313" key="2">
    <source>
        <dbReference type="EMBL" id="RLP77996.1"/>
    </source>
</evidence>
<evidence type="ECO:0000259" key="1">
    <source>
        <dbReference type="Pfam" id="PF12680"/>
    </source>
</evidence>
<dbReference type="SUPFAM" id="SSF54427">
    <property type="entry name" value="NTF2-like"/>
    <property type="match status" value="1"/>
</dbReference>
<name>A0A3L7ABY1_9MICO</name>